<feature type="transmembrane region" description="Helical" evidence="1">
    <location>
        <begin position="137"/>
        <end position="157"/>
    </location>
</feature>
<dbReference type="Proteomes" id="UP001501752">
    <property type="component" value="Unassembled WGS sequence"/>
</dbReference>
<name>A0ABP9DLE3_9ACTN</name>
<evidence type="ECO:0000313" key="2">
    <source>
        <dbReference type="EMBL" id="GAA4849782.1"/>
    </source>
</evidence>
<accession>A0ABP9DLE3</accession>
<organism evidence="2 3">
    <name type="scientific">Kitasatospora terrestris</name>
    <dbReference type="NCBI Taxonomy" id="258051"/>
    <lineage>
        <taxon>Bacteria</taxon>
        <taxon>Bacillati</taxon>
        <taxon>Actinomycetota</taxon>
        <taxon>Actinomycetes</taxon>
        <taxon>Kitasatosporales</taxon>
        <taxon>Streptomycetaceae</taxon>
        <taxon>Kitasatospora</taxon>
    </lineage>
</organism>
<proteinExistence type="predicted"/>
<comment type="caution">
    <text evidence="2">The sequence shown here is derived from an EMBL/GenBank/DDBJ whole genome shotgun (WGS) entry which is preliminary data.</text>
</comment>
<dbReference type="EMBL" id="BAABIS010000001">
    <property type="protein sequence ID" value="GAA4849782.1"/>
    <property type="molecule type" value="Genomic_DNA"/>
</dbReference>
<reference evidence="3" key="1">
    <citation type="journal article" date="2019" name="Int. J. Syst. Evol. Microbiol.">
        <title>The Global Catalogue of Microorganisms (GCM) 10K type strain sequencing project: providing services to taxonomists for standard genome sequencing and annotation.</title>
        <authorList>
            <consortium name="The Broad Institute Genomics Platform"/>
            <consortium name="The Broad Institute Genome Sequencing Center for Infectious Disease"/>
            <person name="Wu L."/>
            <person name="Ma J."/>
        </authorList>
    </citation>
    <scope>NUCLEOTIDE SEQUENCE [LARGE SCALE GENOMIC DNA]</scope>
    <source>
        <strain evidence="3">JCM 13006</strain>
    </source>
</reference>
<dbReference type="Pfam" id="PF08592">
    <property type="entry name" value="Anthrone_oxy"/>
    <property type="match status" value="1"/>
</dbReference>
<feature type="transmembrane region" description="Helical" evidence="1">
    <location>
        <begin position="84"/>
        <end position="104"/>
    </location>
</feature>
<keyword evidence="1" id="KW-0472">Membrane</keyword>
<evidence type="ECO:0000313" key="3">
    <source>
        <dbReference type="Proteomes" id="UP001501752"/>
    </source>
</evidence>
<keyword evidence="3" id="KW-1185">Reference proteome</keyword>
<keyword evidence="1" id="KW-0812">Transmembrane</keyword>
<evidence type="ECO:0000256" key="1">
    <source>
        <dbReference type="SAM" id="Phobius"/>
    </source>
</evidence>
<feature type="transmembrane region" description="Helical" evidence="1">
    <location>
        <begin position="53"/>
        <end position="72"/>
    </location>
</feature>
<gene>
    <name evidence="2" type="ORF">GCM10023235_28370</name>
</gene>
<dbReference type="InterPro" id="IPR013901">
    <property type="entry name" value="Anthrone_oxy"/>
</dbReference>
<sequence length="177" mass="18798">MSRIVLLLAAVSTGLFAGFCFCYTVVVTRGLARLGDEQYVTAMRRLNEVVPSVPFFLVFIGSLLFTVTAYVLHRPLQPTTQTWLIGAAAVCCLVSVVVSATGNIPLNGELASAATNSAADFLHARQSFEDRWNTLHAIRTAASALALVLLVAACVYAPQRGAEARADESAPVPVLSS</sequence>
<dbReference type="RefSeq" id="WP_345697184.1">
    <property type="nucleotide sequence ID" value="NZ_BAABIS010000001.1"/>
</dbReference>
<keyword evidence="1" id="KW-1133">Transmembrane helix</keyword>
<protein>
    <submittedName>
        <fullName evidence="2">DUF1772 domain-containing protein</fullName>
    </submittedName>
</protein>